<proteinExistence type="predicted"/>
<feature type="domain" description="Response regulatory" evidence="2">
    <location>
        <begin position="2"/>
        <end position="58"/>
    </location>
</feature>
<dbReference type="HOGENOM" id="CLU_2971596_0_0_3"/>
<dbReference type="AlphaFoldDB" id="B4VI16"/>
<evidence type="ECO:0000313" key="4">
    <source>
        <dbReference type="Proteomes" id="UP000003835"/>
    </source>
</evidence>
<protein>
    <recommendedName>
        <fullName evidence="2">Response regulatory domain-containing protein</fullName>
    </recommendedName>
</protein>
<dbReference type="STRING" id="118168.MC7420_7493"/>
<evidence type="ECO:0000313" key="3">
    <source>
        <dbReference type="EMBL" id="EDX78840.1"/>
    </source>
</evidence>
<dbReference type="Proteomes" id="UP000003835">
    <property type="component" value="Unassembled WGS sequence"/>
</dbReference>
<dbReference type="SUPFAM" id="SSF52172">
    <property type="entry name" value="CheY-like"/>
    <property type="match status" value="1"/>
</dbReference>
<reference evidence="3 4" key="1">
    <citation type="submission" date="2008-07" db="EMBL/GenBank/DDBJ databases">
        <authorList>
            <person name="Tandeau de Marsac N."/>
            <person name="Ferriera S."/>
            <person name="Johnson J."/>
            <person name="Kravitz S."/>
            <person name="Beeson K."/>
            <person name="Sutton G."/>
            <person name="Rogers Y.-H."/>
            <person name="Friedman R."/>
            <person name="Frazier M."/>
            <person name="Venter J.C."/>
        </authorList>
    </citation>
    <scope>NUCLEOTIDE SEQUENCE [LARGE SCALE GENOMIC DNA]</scope>
    <source>
        <strain evidence="3 4">PCC 7420</strain>
    </source>
</reference>
<sequence length="58" mass="6593">MKILFIEDNDLNREAISEYLELHGYEVYAKPDGANFLEVVRECEVPQLASLKLGLPTP</sequence>
<keyword evidence="4" id="KW-1185">Reference proteome</keyword>
<dbReference type="InterPro" id="IPR011006">
    <property type="entry name" value="CheY-like_superfamily"/>
</dbReference>
<dbReference type="InterPro" id="IPR001789">
    <property type="entry name" value="Sig_transdc_resp-reg_receiver"/>
</dbReference>
<evidence type="ECO:0000259" key="2">
    <source>
        <dbReference type="PROSITE" id="PS50110"/>
    </source>
</evidence>
<dbReference type="PROSITE" id="PS50110">
    <property type="entry name" value="RESPONSE_REGULATORY"/>
    <property type="match status" value="1"/>
</dbReference>
<dbReference type="OrthoDB" id="9808843at2"/>
<gene>
    <name evidence="3" type="ORF">MC7420_7493</name>
</gene>
<dbReference type="Gene3D" id="3.40.50.2300">
    <property type="match status" value="1"/>
</dbReference>
<dbReference type="RefSeq" id="WP_006098317.1">
    <property type="nucleotide sequence ID" value="NZ_DS989841.1"/>
</dbReference>
<name>B4VI16_9CYAN</name>
<comment type="caution">
    <text evidence="1">Lacks conserved residue(s) required for the propagation of feature annotation.</text>
</comment>
<evidence type="ECO:0000256" key="1">
    <source>
        <dbReference type="PROSITE-ProRule" id="PRU00169"/>
    </source>
</evidence>
<accession>B4VI16</accession>
<organism evidence="3 4">
    <name type="scientific">Coleofasciculus chthonoplastes PCC 7420</name>
    <dbReference type="NCBI Taxonomy" id="118168"/>
    <lineage>
        <taxon>Bacteria</taxon>
        <taxon>Bacillati</taxon>
        <taxon>Cyanobacteriota</taxon>
        <taxon>Cyanophyceae</taxon>
        <taxon>Coleofasciculales</taxon>
        <taxon>Coleofasciculaceae</taxon>
        <taxon>Coleofasciculus</taxon>
    </lineage>
</organism>
<dbReference type="EMBL" id="DS989841">
    <property type="protein sequence ID" value="EDX78840.1"/>
    <property type="molecule type" value="Genomic_DNA"/>
</dbReference>
<dbReference type="GO" id="GO:0000160">
    <property type="term" value="P:phosphorelay signal transduction system"/>
    <property type="evidence" value="ECO:0007669"/>
    <property type="project" value="InterPro"/>
</dbReference>